<comment type="catalytic activity">
    <reaction evidence="2">
        <text>Thiol-dependent hydrolysis of ester, thioester, amide, peptide and isopeptide bonds formed by the C-terminal Gly of ubiquitin (a 76-residue protein attached to proteins as an intracellular targeting signal).</text>
        <dbReference type="EC" id="3.4.19.12"/>
    </reaction>
</comment>
<feature type="region of interest" description="Disordered" evidence="3">
    <location>
        <begin position="100"/>
        <end position="120"/>
    </location>
</feature>
<keyword evidence="2" id="KW-0833">Ubl conjugation pathway</keyword>
<dbReference type="GO" id="GO:0004843">
    <property type="term" value="F:cysteine-type deubiquitinase activity"/>
    <property type="evidence" value="ECO:0007669"/>
    <property type="project" value="UniProtKB-UniRule"/>
</dbReference>
<dbReference type="PANTHER" id="PTHR12473:SF8">
    <property type="entry name" value="UBIQUITIN CARBOXYL-TERMINAL HYDROLASE MINDY-4-RELATED"/>
    <property type="match status" value="1"/>
</dbReference>
<keyword evidence="2" id="KW-0645">Protease</keyword>
<keyword evidence="2" id="KW-0378">Hydrolase</keyword>
<evidence type="ECO:0000313" key="6">
    <source>
        <dbReference type="Proteomes" id="UP001208570"/>
    </source>
</evidence>
<comment type="function">
    <text evidence="2">Hydrolase that can remove 'Lys-48'-linked conjugated ubiquitin from proteins.</text>
</comment>
<evidence type="ECO:0000256" key="2">
    <source>
        <dbReference type="RuleBase" id="RU367088"/>
    </source>
</evidence>
<keyword evidence="6" id="KW-1185">Reference proteome</keyword>
<feature type="region of interest" description="Disordered" evidence="3">
    <location>
        <begin position="178"/>
        <end position="226"/>
    </location>
</feature>
<name>A0AAD9JAI3_9ANNE</name>
<reference evidence="5" key="1">
    <citation type="journal article" date="2023" name="Mol. Biol. Evol.">
        <title>Third-Generation Sequencing Reveals the Adaptive Role of the Epigenome in Three Deep-Sea Polychaetes.</title>
        <authorList>
            <person name="Perez M."/>
            <person name="Aroh O."/>
            <person name="Sun Y."/>
            <person name="Lan Y."/>
            <person name="Juniper S.K."/>
            <person name="Young C.R."/>
            <person name="Angers B."/>
            <person name="Qian P.Y."/>
        </authorList>
    </citation>
    <scope>NUCLEOTIDE SEQUENCE</scope>
    <source>
        <strain evidence="5">P08H-3</strain>
    </source>
</reference>
<dbReference type="PANTHER" id="PTHR12473">
    <property type="entry name" value="UBIQUITIN CARBOXYL-TERMINAL HYDROLASE MINDY-4-RELATED"/>
    <property type="match status" value="1"/>
</dbReference>
<dbReference type="SMART" id="SM01174">
    <property type="entry name" value="DUF4205"/>
    <property type="match status" value="1"/>
</dbReference>
<feature type="domain" description="Deubiquitinating enzyme MINDY-3/4 conserved" evidence="4">
    <location>
        <begin position="282"/>
        <end position="510"/>
    </location>
</feature>
<dbReference type="Proteomes" id="UP001208570">
    <property type="component" value="Unassembled WGS sequence"/>
</dbReference>
<comment type="similarity">
    <text evidence="1 2">Belongs to the MINDY deubiquitinase family. FAM188 subfamily.</text>
</comment>
<evidence type="ECO:0000256" key="1">
    <source>
        <dbReference type="ARBA" id="ARBA00011074"/>
    </source>
</evidence>
<evidence type="ECO:0000256" key="3">
    <source>
        <dbReference type="SAM" id="MobiDB-lite"/>
    </source>
</evidence>
<feature type="region of interest" description="Disordered" evidence="3">
    <location>
        <begin position="132"/>
        <end position="158"/>
    </location>
</feature>
<evidence type="ECO:0000259" key="4">
    <source>
        <dbReference type="SMART" id="SM01174"/>
    </source>
</evidence>
<sequence>FINFCCFYQYELIPAFIPGSNRDSDLVLEDSLDDGETLVGDGKAQILDKTSPHHTDLHLYARLPAPSGGQKKPVWLGGLSGPVSSNLTGRDRGRVVRAGCPKNANQSESSSCPFLLDKPPTLDLKNTSRLACSQERNTSTNRRHNQKNDSLLDNQPNIGGSVLASKTLDDILSADPNTRLKSATNTSERKQWETVTQQNDFPESHHLSLDTSESGNKRRERQLNNKSSVKDVESLFLAGKSNEKNKFGDLELGDIDDIEDEMNDLELCSRTPVLPPNFVELKMLVFGSALKNFSREWHYQSFTFCDLPKLKYGLVQKKESGNCFVFFTNVSYLTPHTGSLEPNREERSRALASALSTILWRCGSGRKAVVTLPGMQAHFTNNSKIKTDNLIELFELDGSSGVILALYSAILSRTVQGVREDMDEPTNTLMGSYGYCTQEMVNLFLTGHAASNVFNDVVELDSGTGDKTVLKGIQHTTNRMFQAPSEDELVPPLEHCIRTKWPDAEINWNGVEPLL</sequence>
<protein>
    <recommendedName>
        <fullName evidence="2">Ubiquitin carboxyl-terminal hydrolase MINDY</fullName>
        <ecNumber evidence="2">3.4.19.12</ecNumber>
    </recommendedName>
</protein>
<comment type="caution">
    <text evidence="5">The sequence shown here is derived from an EMBL/GenBank/DDBJ whole genome shotgun (WGS) entry which is preliminary data.</text>
</comment>
<dbReference type="EMBL" id="JAODUP010000458">
    <property type="protein sequence ID" value="KAK2149264.1"/>
    <property type="molecule type" value="Genomic_DNA"/>
</dbReference>
<dbReference type="InterPro" id="IPR039785">
    <property type="entry name" value="MINY3/4"/>
</dbReference>
<dbReference type="EC" id="3.4.19.12" evidence="2"/>
<proteinExistence type="inferred from homology"/>
<organism evidence="5 6">
    <name type="scientific">Paralvinella palmiformis</name>
    <dbReference type="NCBI Taxonomy" id="53620"/>
    <lineage>
        <taxon>Eukaryota</taxon>
        <taxon>Metazoa</taxon>
        <taxon>Spiralia</taxon>
        <taxon>Lophotrochozoa</taxon>
        <taxon>Annelida</taxon>
        <taxon>Polychaeta</taxon>
        <taxon>Sedentaria</taxon>
        <taxon>Canalipalpata</taxon>
        <taxon>Terebellida</taxon>
        <taxon>Terebelliformia</taxon>
        <taxon>Alvinellidae</taxon>
        <taxon>Paralvinella</taxon>
    </lineage>
</organism>
<keyword evidence="2" id="KW-0788">Thiol protease</keyword>
<feature type="compositionally biased region" description="Polar residues" evidence="3">
    <location>
        <begin position="148"/>
        <end position="158"/>
    </location>
</feature>
<dbReference type="AlphaFoldDB" id="A0AAD9JAI3"/>
<gene>
    <name evidence="5" type="ORF">LSH36_458g02075</name>
</gene>
<dbReference type="GO" id="GO:0071108">
    <property type="term" value="P:protein K48-linked deubiquitination"/>
    <property type="evidence" value="ECO:0007669"/>
    <property type="project" value="InterPro"/>
</dbReference>
<feature type="non-terminal residue" evidence="5">
    <location>
        <position position="515"/>
    </location>
</feature>
<accession>A0AAD9JAI3</accession>
<feature type="compositionally biased region" description="Polar residues" evidence="3">
    <location>
        <begin position="103"/>
        <end position="112"/>
    </location>
</feature>
<evidence type="ECO:0000313" key="5">
    <source>
        <dbReference type="EMBL" id="KAK2149264.1"/>
    </source>
</evidence>
<dbReference type="GO" id="GO:1990380">
    <property type="term" value="F:K48-linked deubiquitinase activity"/>
    <property type="evidence" value="ECO:0007669"/>
    <property type="project" value="UniProtKB-UniRule"/>
</dbReference>
<dbReference type="InterPro" id="IPR025257">
    <property type="entry name" value="MINDY-3/4_CD"/>
</dbReference>
<dbReference type="GO" id="GO:0006508">
    <property type="term" value="P:proteolysis"/>
    <property type="evidence" value="ECO:0007669"/>
    <property type="project" value="UniProtKB-KW"/>
</dbReference>
<feature type="compositionally biased region" description="Basic and acidic residues" evidence="3">
    <location>
        <begin position="215"/>
        <end position="226"/>
    </location>
</feature>
<dbReference type="Pfam" id="PF13898">
    <property type="entry name" value="MINDY-3_4_CD"/>
    <property type="match status" value="2"/>
</dbReference>